<dbReference type="PANTHER" id="PTHR11475:SF141">
    <property type="entry name" value="CARDINAL"/>
    <property type="match status" value="1"/>
</dbReference>
<protein>
    <submittedName>
        <fullName evidence="7">Uncharacterized protein</fullName>
    </submittedName>
</protein>
<evidence type="ECO:0000256" key="5">
    <source>
        <dbReference type="PIRSR" id="PIRSR619791-2"/>
    </source>
</evidence>
<dbReference type="InterPro" id="IPR019791">
    <property type="entry name" value="Haem_peroxidase_animal"/>
</dbReference>
<dbReference type="Proteomes" id="UP000789390">
    <property type="component" value="Unassembled WGS sequence"/>
</dbReference>
<dbReference type="Gene3D" id="1.10.640.10">
    <property type="entry name" value="Haem peroxidase domain superfamily, animal type"/>
    <property type="match status" value="1"/>
</dbReference>
<evidence type="ECO:0000256" key="2">
    <source>
        <dbReference type="ARBA" id="ARBA00022525"/>
    </source>
</evidence>
<evidence type="ECO:0000256" key="6">
    <source>
        <dbReference type="SAM" id="Phobius"/>
    </source>
</evidence>
<keyword evidence="6" id="KW-1133">Transmembrane helix</keyword>
<name>A0A8J2W640_9CRUS</name>
<keyword evidence="6" id="KW-0812">Transmembrane</keyword>
<evidence type="ECO:0000256" key="4">
    <source>
        <dbReference type="ARBA" id="ARBA00022729"/>
    </source>
</evidence>
<feature type="binding site" description="axial binding residue" evidence="5">
    <location>
        <position position="549"/>
    </location>
    <ligand>
        <name>heme b</name>
        <dbReference type="ChEBI" id="CHEBI:60344"/>
    </ligand>
    <ligandPart>
        <name>Fe</name>
        <dbReference type="ChEBI" id="CHEBI:18248"/>
    </ligandPart>
</feature>
<organism evidence="7 8">
    <name type="scientific">Daphnia galeata</name>
    <dbReference type="NCBI Taxonomy" id="27404"/>
    <lineage>
        <taxon>Eukaryota</taxon>
        <taxon>Metazoa</taxon>
        <taxon>Ecdysozoa</taxon>
        <taxon>Arthropoda</taxon>
        <taxon>Crustacea</taxon>
        <taxon>Branchiopoda</taxon>
        <taxon>Diplostraca</taxon>
        <taxon>Cladocera</taxon>
        <taxon>Anomopoda</taxon>
        <taxon>Daphniidae</taxon>
        <taxon>Daphnia</taxon>
    </lineage>
</organism>
<gene>
    <name evidence="7" type="ORF">DGAL_LOCUS9921</name>
</gene>
<comment type="caution">
    <text evidence="7">The sequence shown here is derived from an EMBL/GenBank/DDBJ whole genome shotgun (WGS) entry which is preliminary data.</text>
</comment>
<keyword evidence="5" id="KW-0349">Heme</keyword>
<dbReference type="GO" id="GO:0004601">
    <property type="term" value="F:peroxidase activity"/>
    <property type="evidence" value="ECO:0007669"/>
    <property type="project" value="UniProtKB-KW"/>
</dbReference>
<evidence type="ECO:0000313" key="7">
    <source>
        <dbReference type="EMBL" id="CAH0106763.1"/>
    </source>
</evidence>
<comment type="subcellular location">
    <subcellularLocation>
        <location evidence="1">Secreted</location>
    </subcellularLocation>
</comment>
<keyword evidence="4" id="KW-0732">Signal</keyword>
<evidence type="ECO:0000256" key="1">
    <source>
        <dbReference type="ARBA" id="ARBA00004613"/>
    </source>
</evidence>
<dbReference type="FunFam" id="1.10.640.10:FF:000003">
    <property type="entry name" value="chorion peroxidase"/>
    <property type="match status" value="1"/>
</dbReference>
<evidence type="ECO:0000313" key="8">
    <source>
        <dbReference type="Proteomes" id="UP000789390"/>
    </source>
</evidence>
<dbReference type="OrthoDB" id="823504at2759"/>
<keyword evidence="8" id="KW-1185">Reference proteome</keyword>
<dbReference type="InterPro" id="IPR037120">
    <property type="entry name" value="Haem_peroxidase_sf_animal"/>
</dbReference>
<dbReference type="PROSITE" id="PS50292">
    <property type="entry name" value="PEROXIDASE_3"/>
    <property type="match status" value="1"/>
</dbReference>
<accession>A0A8J2W640</accession>
<dbReference type="GO" id="GO:0005576">
    <property type="term" value="C:extracellular region"/>
    <property type="evidence" value="ECO:0007669"/>
    <property type="project" value="UniProtKB-SubCell"/>
</dbReference>
<dbReference type="Pfam" id="PF03098">
    <property type="entry name" value="An_peroxidase"/>
    <property type="match status" value="1"/>
</dbReference>
<sequence>MSSSVERSQRHRYVEYSTSNYHRNIESNLRWRCCVRIGLGSAFIICSILITLVVIGATQTRLQYNVTQIEVGQGSSTRPLLRLSFPIQERTKHRQVHSNSTRIKQELVYICIKEACEEFKKRKNLEKHILHHQLNRTDQTPSSYHQQVTTLNPEIRNISDSAVLAEISVRLLLEKEQLVVEDLQIIDASLLIKEWIHCSLKLSNQNNNTHCKTSLKFRTLDGSCNNVLHPQRGSSLQPFRRILPPVYDDGFSSPRTKSVIQQVSLPSAREVSRRFTDSAAPIKIEHKLSMLFLTWGQFLDHDMTNTGSTKGENESAISCCDQCQDCGSPHPQCFPILVEKSDPFYADKGVRCLDFVRSAPAPQCAINKREQFNQASAYIDGSMIYATTRLEGDVRLRAHVNGNMRGRLHHDGRWMLPISAEPKDGCNRDELMKQSRYCFKAGDGRVNEQIGLTAMHTIWMREHNRIANTLAEYNRHWNDERIYEETRRIVIAQVQHITYNEFVPLLLGEELTEQLKLRPLLSGYDNSYNKEIDAGVSNEFSTAAYRFGHSMLQGLVEFHGAQGRNVDYAQLMKILFNPFALWDFGKLDAVVRGNAQQCPRKIDTSFSIQVTNHLFQPEKSNYGFDLFAINVQRGRDHGLAPYYLWRSLCNLSPLTDWNDLEREMRPTSFTVLKQIYQDIKDIDLYVGILSENPLADGILGPVGSCIIADQFLRSKIGDRFWYETNDVDIRFTSDQLHEIRKTSFARIACDNGDALDSIQLKSMEIPGEFNPIKRCTGDEIPRIDLSFWEE</sequence>
<keyword evidence="3" id="KW-0575">Peroxidase</keyword>
<dbReference type="GO" id="GO:0020037">
    <property type="term" value="F:heme binding"/>
    <property type="evidence" value="ECO:0007669"/>
    <property type="project" value="InterPro"/>
</dbReference>
<feature type="transmembrane region" description="Helical" evidence="6">
    <location>
        <begin position="33"/>
        <end position="57"/>
    </location>
</feature>
<reference evidence="7" key="1">
    <citation type="submission" date="2021-11" db="EMBL/GenBank/DDBJ databases">
        <authorList>
            <person name="Schell T."/>
        </authorList>
    </citation>
    <scope>NUCLEOTIDE SEQUENCE</scope>
    <source>
        <strain evidence="7">M5</strain>
    </source>
</reference>
<keyword evidence="2" id="KW-0964">Secreted</keyword>
<keyword evidence="5" id="KW-0479">Metal-binding</keyword>
<dbReference type="EMBL" id="CAKKLH010000235">
    <property type="protein sequence ID" value="CAH0106763.1"/>
    <property type="molecule type" value="Genomic_DNA"/>
</dbReference>
<dbReference type="AlphaFoldDB" id="A0A8J2W640"/>
<dbReference type="SUPFAM" id="SSF48113">
    <property type="entry name" value="Heme-dependent peroxidases"/>
    <property type="match status" value="1"/>
</dbReference>
<keyword evidence="6" id="KW-0472">Membrane</keyword>
<keyword evidence="3" id="KW-0560">Oxidoreductase</keyword>
<dbReference type="PRINTS" id="PR00457">
    <property type="entry name" value="ANPEROXIDASE"/>
</dbReference>
<dbReference type="GO" id="GO:0046872">
    <property type="term" value="F:metal ion binding"/>
    <property type="evidence" value="ECO:0007669"/>
    <property type="project" value="UniProtKB-KW"/>
</dbReference>
<dbReference type="InterPro" id="IPR010255">
    <property type="entry name" value="Haem_peroxidase_sf"/>
</dbReference>
<evidence type="ECO:0000256" key="3">
    <source>
        <dbReference type="ARBA" id="ARBA00022559"/>
    </source>
</evidence>
<keyword evidence="5" id="KW-0408">Iron</keyword>
<dbReference type="CDD" id="cd09823">
    <property type="entry name" value="peroxinectin_like"/>
    <property type="match status" value="1"/>
</dbReference>
<dbReference type="GO" id="GO:0006979">
    <property type="term" value="P:response to oxidative stress"/>
    <property type="evidence" value="ECO:0007669"/>
    <property type="project" value="InterPro"/>
</dbReference>
<proteinExistence type="predicted"/>
<dbReference type="PANTHER" id="PTHR11475">
    <property type="entry name" value="OXIDASE/PEROXIDASE"/>
    <property type="match status" value="1"/>
</dbReference>